<dbReference type="SUPFAM" id="SSF55083">
    <property type="entry name" value="6-hydroxymethyl-7,8-dihydropterin pyrophosphokinase, HPPK"/>
    <property type="match status" value="1"/>
</dbReference>
<proteinExistence type="inferred from homology"/>
<dbReference type="PROSITE" id="PS00794">
    <property type="entry name" value="HPPK"/>
    <property type="match status" value="1"/>
</dbReference>
<evidence type="ECO:0000256" key="4">
    <source>
        <dbReference type="ARBA" id="ARBA00016218"/>
    </source>
</evidence>
<evidence type="ECO:0000256" key="7">
    <source>
        <dbReference type="ARBA" id="ARBA00022777"/>
    </source>
</evidence>
<comment type="caution">
    <text evidence="14">The sequence shown here is derived from an EMBL/GenBank/DDBJ whole genome shotgun (WGS) entry which is preliminary data.</text>
</comment>
<dbReference type="EMBL" id="JAEHFY010000006">
    <property type="protein sequence ID" value="MBK0382406.1"/>
    <property type="molecule type" value="Genomic_DNA"/>
</dbReference>
<evidence type="ECO:0000256" key="10">
    <source>
        <dbReference type="ARBA" id="ARBA00029409"/>
    </source>
</evidence>
<evidence type="ECO:0000256" key="11">
    <source>
        <dbReference type="ARBA" id="ARBA00029766"/>
    </source>
</evidence>
<evidence type="ECO:0000256" key="5">
    <source>
        <dbReference type="ARBA" id="ARBA00022679"/>
    </source>
</evidence>
<dbReference type="NCBIfam" id="TIGR01498">
    <property type="entry name" value="folK"/>
    <property type="match status" value="1"/>
</dbReference>
<dbReference type="GO" id="GO:0003848">
    <property type="term" value="F:2-amino-4-hydroxy-6-hydroxymethyldihydropteridine diphosphokinase activity"/>
    <property type="evidence" value="ECO:0007669"/>
    <property type="project" value="UniProtKB-EC"/>
</dbReference>
<evidence type="ECO:0000313" key="14">
    <source>
        <dbReference type="EMBL" id="MBK0382406.1"/>
    </source>
</evidence>
<evidence type="ECO:0000256" key="8">
    <source>
        <dbReference type="ARBA" id="ARBA00022840"/>
    </source>
</evidence>
<feature type="domain" description="7,8-dihydro-6-hydroxymethylpterin-pyrophosphokinase" evidence="13">
    <location>
        <begin position="87"/>
        <end position="98"/>
    </location>
</feature>
<keyword evidence="8" id="KW-0067">ATP-binding</keyword>
<evidence type="ECO:0000256" key="12">
    <source>
        <dbReference type="ARBA" id="ARBA00033413"/>
    </source>
</evidence>
<comment type="similarity">
    <text evidence="2">Belongs to the HPPK family.</text>
</comment>
<dbReference type="InterPro" id="IPR000550">
    <property type="entry name" value="Hppk"/>
</dbReference>
<reference evidence="14 15" key="1">
    <citation type="submission" date="2020-12" db="EMBL/GenBank/DDBJ databases">
        <title>Bacterial novel species Pedobacter sp. SD-b isolated from soil.</title>
        <authorList>
            <person name="Jung H.-Y."/>
        </authorList>
    </citation>
    <scope>NUCLEOTIDE SEQUENCE [LARGE SCALE GENOMIC DNA]</scope>
    <source>
        <strain evidence="14 15">SD-b</strain>
    </source>
</reference>
<dbReference type="CDD" id="cd00483">
    <property type="entry name" value="HPPK"/>
    <property type="match status" value="1"/>
</dbReference>
<sequence length="162" mass="18305">MCKVYLLLGGNLGNRENNISLALKHLQKLVGKAIQMSSIYETEAWGVNDQPHFLNIAVAIETNLKPLELLAQTQKIENLLGREREAKWGARTMDIDILFYDGMVIQTEKLTVPHPFIAQRNFVLTPLNQIAGDFNHPVLGLTVNQLKSQCLDQLPVKLYKQI</sequence>
<dbReference type="EC" id="2.7.6.3" evidence="3"/>
<dbReference type="Proteomes" id="UP000660024">
    <property type="component" value="Unassembled WGS sequence"/>
</dbReference>
<keyword evidence="15" id="KW-1185">Reference proteome</keyword>
<evidence type="ECO:0000256" key="3">
    <source>
        <dbReference type="ARBA" id="ARBA00013253"/>
    </source>
</evidence>
<protein>
    <recommendedName>
        <fullName evidence="4">2-amino-4-hydroxy-6-hydroxymethyldihydropteridine pyrophosphokinase</fullName>
        <ecNumber evidence="3">2.7.6.3</ecNumber>
    </recommendedName>
    <alternativeName>
        <fullName evidence="11">6-hydroxymethyl-7,8-dihydropterin pyrophosphokinase</fullName>
    </alternativeName>
    <alternativeName>
        <fullName evidence="12">7,8-dihydro-6-hydroxymethylpterin-pyrophosphokinase</fullName>
    </alternativeName>
</protein>
<dbReference type="InterPro" id="IPR035907">
    <property type="entry name" value="Hppk_sf"/>
</dbReference>
<comment type="pathway">
    <text evidence="1">Cofactor biosynthesis; tetrahydrofolate biosynthesis; 2-amino-4-hydroxy-6-hydroxymethyl-7,8-dihydropteridine diphosphate from 7,8-dihydroneopterin triphosphate: step 4/4.</text>
</comment>
<accession>A0ABS1BJ73</accession>
<dbReference type="PANTHER" id="PTHR43071">
    <property type="entry name" value="2-AMINO-4-HYDROXY-6-HYDROXYMETHYLDIHYDROPTERIDINE PYROPHOSPHOKINASE"/>
    <property type="match status" value="1"/>
</dbReference>
<evidence type="ECO:0000259" key="13">
    <source>
        <dbReference type="PROSITE" id="PS00794"/>
    </source>
</evidence>
<gene>
    <name evidence="14" type="primary">folK</name>
    <name evidence="14" type="ORF">I5M32_05475</name>
</gene>
<comment type="function">
    <text evidence="10">Catalyzes the transfer of pyrophosphate from adenosine triphosphate (ATP) to 6-hydroxymethyl-7,8-dihydropterin, an enzymatic step in folate biosynthesis pathway.</text>
</comment>
<organism evidence="14 15">
    <name type="scientific">Pedobacter segetis</name>
    <dbReference type="NCBI Taxonomy" id="2793069"/>
    <lineage>
        <taxon>Bacteria</taxon>
        <taxon>Pseudomonadati</taxon>
        <taxon>Bacteroidota</taxon>
        <taxon>Sphingobacteriia</taxon>
        <taxon>Sphingobacteriales</taxon>
        <taxon>Sphingobacteriaceae</taxon>
        <taxon>Pedobacter</taxon>
    </lineage>
</organism>
<evidence type="ECO:0000256" key="1">
    <source>
        <dbReference type="ARBA" id="ARBA00005051"/>
    </source>
</evidence>
<keyword evidence="9" id="KW-0289">Folate biosynthesis</keyword>
<evidence type="ECO:0000256" key="9">
    <source>
        <dbReference type="ARBA" id="ARBA00022909"/>
    </source>
</evidence>
<dbReference type="RefSeq" id="WP_200585183.1">
    <property type="nucleotide sequence ID" value="NZ_JAEHFY010000006.1"/>
</dbReference>
<dbReference type="Gene3D" id="3.30.70.560">
    <property type="entry name" value="7,8-Dihydro-6-hydroxymethylpterin-pyrophosphokinase HPPK"/>
    <property type="match status" value="1"/>
</dbReference>
<evidence type="ECO:0000313" key="15">
    <source>
        <dbReference type="Proteomes" id="UP000660024"/>
    </source>
</evidence>
<dbReference type="PANTHER" id="PTHR43071:SF1">
    <property type="entry name" value="2-AMINO-4-HYDROXY-6-HYDROXYMETHYLDIHYDROPTERIDINE PYROPHOSPHOKINASE"/>
    <property type="match status" value="1"/>
</dbReference>
<keyword evidence="7" id="KW-0418">Kinase</keyword>
<keyword evidence="5 14" id="KW-0808">Transferase</keyword>
<evidence type="ECO:0000256" key="6">
    <source>
        <dbReference type="ARBA" id="ARBA00022741"/>
    </source>
</evidence>
<name>A0ABS1BJ73_9SPHI</name>
<keyword evidence="6" id="KW-0547">Nucleotide-binding</keyword>
<dbReference type="Pfam" id="PF01288">
    <property type="entry name" value="HPPK"/>
    <property type="match status" value="1"/>
</dbReference>
<evidence type="ECO:0000256" key="2">
    <source>
        <dbReference type="ARBA" id="ARBA00005810"/>
    </source>
</evidence>